<comment type="function">
    <text evidence="1">Catalyzes the cleavage of beta-carotene at its central double bond (15,15') to yield two molecules of all-trans-retinal.</text>
</comment>
<keyword evidence="1" id="KW-0472">Membrane</keyword>
<dbReference type="GO" id="GO:0005506">
    <property type="term" value="F:iron ion binding"/>
    <property type="evidence" value="ECO:0007669"/>
    <property type="project" value="UniProtKB-UniRule"/>
</dbReference>
<dbReference type="EMBL" id="LJXT01000004">
    <property type="protein sequence ID" value="KPQ19902.1"/>
    <property type="molecule type" value="Genomic_DNA"/>
</dbReference>
<sequence>MKSTESLFKILGLVVCLGFSLIPELPQYIEFGFAGLVLLFVGIPHGAIDHLTSQPTIDFKGLVVFLVRYLSLIGAYLVVWYFLPQVALMIFLAFSAYHFGQTHFLKIENSDVRSKMLFITRGSFFLSVILFGDFQMTTFILNPIVDVSFLETYSFGIIGVSLILTLGIEYWTFRKIKLESMIDLVILAPLLYMAPLFISFVVYFGFWHALPSMRLEYEFLNRFPQYNSLLKFAKQLIPFTLLSLVGISGLLLFGMRFLDQSELLLLFFILISLISFPHVFYMDHFIKKFKTARY</sequence>
<comment type="caution">
    <text evidence="2">The sequence shown here is derived from an EMBL/GenBank/DDBJ whole genome shotgun (WGS) entry which is preliminary data.</text>
</comment>
<dbReference type="Proteomes" id="UP000050421">
    <property type="component" value="Unassembled WGS sequence"/>
</dbReference>
<feature type="transmembrane region" description="Helical" evidence="1">
    <location>
        <begin position="28"/>
        <end position="47"/>
    </location>
</feature>
<dbReference type="InterPro" id="IPR022270">
    <property type="entry name" value="Blh_diox"/>
</dbReference>
<proteinExistence type="inferred from homology"/>
<reference evidence="2 3" key="1">
    <citation type="submission" date="2015-09" db="EMBL/GenBank/DDBJ databases">
        <title>Identification and resolution of microdiversity through metagenomic sequencing of parallel consortia.</title>
        <authorList>
            <person name="Nelson W.C."/>
            <person name="Romine M.F."/>
            <person name="Lindemann S.R."/>
        </authorList>
    </citation>
    <scope>NUCLEOTIDE SEQUENCE [LARGE SCALE GENOMIC DNA]</scope>
    <source>
        <strain evidence="2">HL-49</strain>
    </source>
</reference>
<keyword evidence="2" id="KW-0503">Monooxygenase</keyword>
<accession>A0A0P7YVH7</accession>
<dbReference type="NCBIfam" id="TIGR03753">
    <property type="entry name" value="blh_monoox"/>
    <property type="match status" value="1"/>
</dbReference>
<keyword evidence="1" id="KW-1133">Transmembrane helix</keyword>
<feature type="transmembrane region" description="Helical" evidence="1">
    <location>
        <begin position="117"/>
        <end position="141"/>
    </location>
</feature>
<feature type="transmembrane region" description="Helical" evidence="1">
    <location>
        <begin position="153"/>
        <end position="172"/>
    </location>
</feature>
<dbReference type="PATRIC" id="fig|1305737.6.peg.818"/>
<dbReference type="HAMAP" id="MF_02093">
    <property type="entry name" value="Beta_carotene_diox"/>
    <property type="match status" value="1"/>
</dbReference>
<feature type="transmembrane region" description="Helical" evidence="1">
    <location>
        <begin position="7"/>
        <end position="22"/>
    </location>
</feature>
<comment type="cofactor">
    <cofactor evidence="1">
        <name>Fe(2+)</name>
        <dbReference type="ChEBI" id="CHEBI:29033"/>
    </cofactor>
</comment>
<dbReference type="OrthoDB" id="945227at2"/>
<comment type="similarity">
    <text evidence="1">Belongs to the Brp/Blh beta-carotene diooxygenase family.</text>
</comment>
<comment type="caution">
    <text evidence="1">Lacks conserved residue(s) required for the propagation of feature annotation.</text>
</comment>
<evidence type="ECO:0000256" key="1">
    <source>
        <dbReference type="HAMAP-Rule" id="MF_02093"/>
    </source>
</evidence>
<keyword evidence="1" id="KW-0223">Dioxygenase</keyword>
<dbReference type="GO" id="GO:0010436">
    <property type="term" value="F:carotenoid dioxygenase activity"/>
    <property type="evidence" value="ECO:0007669"/>
    <property type="project" value="UniProtKB-UniRule"/>
</dbReference>
<feature type="transmembrane region" description="Helical" evidence="1">
    <location>
        <begin position="184"/>
        <end position="206"/>
    </location>
</feature>
<dbReference type="eggNOG" id="ENOG5030TJU">
    <property type="taxonomic scope" value="Bacteria"/>
</dbReference>
<keyword evidence="1" id="KW-1003">Cell membrane</keyword>
<organism evidence="2 3">
    <name type="scientific">Algoriphagus marincola HL-49</name>
    <dbReference type="NCBI Taxonomy" id="1305737"/>
    <lineage>
        <taxon>Bacteria</taxon>
        <taxon>Pseudomonadati</taxon>
        <taxon>Bacteroidota</taxon>
        <taxon>Cytophagia</taxon>
        <taxon>Cytophagales</taxon>
        <taxon>Cyclobacteriaceae</taxon>
        <taxon>Algoriphagus</taxon>
    </lineage>
</organism>
<dbReference type="EC" id="1.13.11.63" evidence="1"/>
<protein>
    <recommendedName>
        <fullName evidence="1">Probable beta-carotene 15,15'-dioxygenase</fullName>
        <ecNumber evidence="1">1.13.11.63</ecNumber>
    </recommendedName>
</protein>
<dbReference type="GO" id="GO:0005886">
    <property type="term" value="C:plasma membrane"/>
    <property type="evidence" value="ECO:0007669"/>
    <property type="project" value="UniProtKB-SubCell"/>
</dbReference>
<dbReference type="GO" id="GO:0004497">
    <property type="term" value="F:monooxygenase activity"/>
    <property type="evidence" value="ECO:0007669"/>
    <property type="project" value="UniProtKB-KW"/>
</dbReference>
<comment type="catalytic activity">
    <reaction evidence="1">
        <text>all-trans-beta-carotene + O2 = 2 all-trans-retinal</text>
        <dbReference type="Rhea" id="RHEA:32887"/>
        <dbReference type="ChEBI" id="CHEBI:15379"/>
        <dbReference type="ChEBI" id="CHEBI:17579"/>
        <dbReference type="ChEBI" id="CHEBI:17898"/>
        <dbReference type="EC" id="1.13.11.63"/>
    </reaction>
</comment>
<dbReference type="GO" id="GO:0016121">
    <property type="term" value="P:carotene catabolic process"/>
    <property type="evidence" value="ECO:0007669"/>
    <property type="project" value="UniProtKB-UniRule"/>
</dbReference>
<evidence type="ECO:0000313" key="2">
    <source>
        <dbReference type="EMBL" id="KPQ19902.1"/>
    </source>
</evidence>
<evidence type="ECO:0000313" key="3">
    <source>
        <dbReference type="Proteomes" id="UP000050421"/>
    </source>
</evidence>
<feature type="transmembrane region" description="Helical" evidence="1">
    <location>
        <begin position="59"/>
        <end position="80"/>
    </location>
</feature>
<keyword evidence="1" id="KW-0408">Iron</keyword>
<name>A0A0P7YVH7_9BACT</name>
<dbReference type="Pfam" id="PF15461">
    <property type="entry name" value="BCD"/>
    <property type="match status" value="1"/>
</dbReference>
<comment type="subcellular location">
    <subcellularLocation>
        <location evidence="1">Cell membrane</location>
        <topology evidence="1">Multi-pass membrane protein</topology>
    </subcellularLocation>
</comment>
<feature type="transmembrane region" description="Helical" evidence="1">
    <location>
        <begin position="86"/>
        <end position="105"/>
    </location>
</feature>
<gene>
    <name evidence="2" type="primary">blh</name>
    <name evidence="2" type="ORF">HLUCCX10_01135</name>
</gene>
<dbReference type="GO" id="GO:0003834">
    <property type="term" value="F:beta-carotene 15,15'-dioxygenase activity"/>
    <property type="evidence" value="ECO:0007669"/>
    <property type="project" value="UniProtKB-EC"/>
</dbReference>
<keyword evidence="1" id="KW-0812">Transmembrane</keyword>
<dbReference type="AlphaFoldDB" id="A0A0P7YVH7"/>
<dbReference type="STRING" id="1305737.GCA_000526355_00688"/>
<feature type="transmembrane region" description="Helical" evidence="1">
    <location>
        <begin position="236"/>
        <end position="254"/>
    </location>
</feature>
<keyword evidence="1" id="KW-0479">Metal-binding</keyword>
<feature type="transmembrane region" description="Helical" evidence="1">
    <location>
        <begin position="263"/>
        <end position="281"/>
    </location>
</feature>
<keyword evidence="1" id="KW-0560">Oxidoreductase</keyword>